<dbReference type="AlphaFoldDB" id="A0A174F954"/>
<dbReference type="RefSeq" id="WP_055298876.1">
    <property type="nucleotide sequence ID" value="NZ_BLYK01000078.1"/>
</dbReference>
<dbReference type="Proteomes" id="UP000095679">
    <property type="component" value="Unassembled WGS sequence"/>
</dbReference>
<evidence type="ECO:0000313" key="2">
    <source>
        <dbReference type="Proteomes" id="UP000095679"/>
    </source>
</evidence>
<evidence type="ECO:0000313" key="1">
    <source>
        <dbReference type="EMBL" id="CUO46882.1"/>
    </source>
</evidence>
<dbReference type="EMBL" id="CYZL01000015">
    <property type="protein sequence ID" value="CUO46882.1"/>
    <property type="molecule type" value="Genomic_DNA"/>
</dbReference>
<organism evidence="1 2">
    <name type="scientific">Anaerobutyricum hallii</name>
    <dbReference type="NCBI Taxonomy" id="39488"/>
    <lineage>
        <taxon>Bacteria</taxon>
        <taxon>Bacillati</taxon>
        <taxon>Bacillota</taxon>
        <taxon>Clostridia</taxon>
        <taxon>Lachnospirales</taxon>
        <taxon>Lachnospiraceae</taxon>
        <taxon>Anaerobutyricum</taxon>
    </lineage>
</organism>
<reference evidence="1 2" key="1">
    <citation type="submission" date="2015-09" db="EMBL/GenBank/DDBJ databases">
        <authorList>
            <consortium name="Pathogen Informatics"/>
        </authorList>
    </citation>
    <scope>NUCLEOTIDE SEQUENCE [LARGE SCALE GENOMIC DNA]</scope>
    <source>
        <strain evidence="1 2">2789STDY5834835</strain>
    </source>
</reference>
<name>A0A174F954_9FIRM</name>
<gene>
    <name evidence="1" type="ORF">ERS852450_01852</name>
</gene>
<protein>
    <submittedName>
        <fullName evidence="1">Uncharacterized protein</fullName>
    </submittedName>
</protein>
<sequence length="101" mass="11359">MQRLYKINPTCPGCGEEHLYWQVGLTDEEQAILDTHTEEHKGESSIVSLMSPPGLIITRRLKCGLCGTEFEARCAIYKEDEVGYTHPDMIPGCQMGEKPVF</sequence>
<accession>A0A174F954</accession>
<proteinExistence type="predicted"/>